<dbReference type="InterPro" id="IPR031893">
    <property type="entry name" value="Phage_tail_APC"/>
</dbReference>
<evidence type="ECO:0000313" key="2">
    <source>
        <dbReference type="EMBL" id="KWZ37719.1"/>
    </source>
</evidence>
<comment type="caution">
    <text evidence="2">The sequence shown here is derived from an EMBL/GenBank/DDBJ whole genome shotgun (WGS) entry which is preliminary data.</text>
</comment>
<keyword evidence="3" id="KW-1185">Reference proteome</keyword>
<gene>
    <name evidence="2" type="ORF">WS72_22495</name>
</gene>
<feature type="domain" description="Phage tail assembly chaperone-like" evidence="1">
    <location>
        <begin position="76"/>
        <end position="141"/>
    </location>
</feature>
<dbReference type="Proteomes" id="UP000070255">
    <property type="component" value="Unassembled WGS sequence"/>
</dbReference>
<evidence type="ECO:0000259" key="1">
    <source>
        <dbReference type="Pfam" id="PF16778"/>
    </source>
</evidence>
<name>A0ABR5T3H7_9BURK</name>
<sequence length="147" mass="15947">MTMTRILAGYDTLGFIRTFCDERSKPDGLTFVEITPEQHAMLLAGAAAGKTMAVTADGHPLLVDPAKPTRKQLADAKRAARDAALVATDWLTSRHRDEQALGDGTTLTPDDYAQLLRYRQALRNLGEASRWPNVDLPMPPACVATAA</sequence>
<proteinExistence type="predicted"/>
<accession>A0ABR5T3H7</accession>
<organism evidence="2 3">
    <name type="scientific">Burkholderia savannae</name>
    <dbReference type="NCBI Taxonomy" id="1637837"/>
    <lineage>
        <taxon>Bacteria</taxon>
        <taxon>Pseudomonadati</taxon>
        <taxon>Pseudomonadota</taxon>
        <taxon>Betaproteobacteria</taxon>
        <taxon>Burkholderiales</taxon>
        <taxon>Burkholderiaceae</taxon>
        <taxon>Burkholderia</taxon>
        <taxon>pseudomallei group</taxon>
    </lineage>
</organism>
<protein>
    <submittedName>
        <fullName evidence="2">Phage tail protein</fullName>
    </submittedName>
</protein>
<reference evidence="2 3" key="1">
    <citation type="submission" date="2015-11" db="EMBL/GenBank/DDBJ databases">
        <authorList>
            <person name="Sahl J."/>
            <person name="Wagner D."/>
            <person name="Keim P."/>
        </authorList>
    </citation>
    <scope>NUCLEOTIDE SEQUENCE [LARGE SCALE GENOMIC DNA]</scope>
    <source>
        <strain evidence="2 3">BDU18</strain>
    </source>
</reference>
<dbReference type="Pfam" id="PF16778">
    <property type="entry name" value="Phage_tail_APC"/>
    <property type="match status" value="1"/>
</dbReference>
<dbReference type="EMBL" id="LNJQ01000004">
    <property type="protein sequence ID" value="KWZ37719.1"/>
    <property type="molecule type" value="Genomic_DNA"/>
</dbReference>
<evidence type="ECO:0000313" key="3">
    <source>
        <dbReference type="Proteomes" id="UP000070255"/>
    </source>
</evidence>